<organism evidence="1 2">
    <name type="scientific">Mesorhizobium robiniae</name>
    <dbReference type="NCBI Taxonomy" id="559315"/>
    <lineage>
        <taxon>Bacteria</taxon>
        <taxon>Pseudomonadati</taxon>
        <taxon>Pseudomonadota</taxon>
        <taxon>Alphaproteobacteria</taxon>
        <taxon>Hyphomicrobiales</taxon>
        <taxon>Phyllobacteriaceae</taxon>
        <taxon>Mesorhizobium</taxon>
    </lineage>
</organism>
<sequence length="98" mass="11037">MLLAAEAIPDTRHHQISIDEWVKRFAPKRVDPGSNTARRCNAFWHRIGIMPSPREISDSRRGMNGCIRSAVKRDAVHSSPRSSLEGGYFMRTCATLSL</sequence>
<keyword evidence="2" id="KW-1185">Reference proteome</keyword>
<dbReference type="EMBL" id="JBEPMC010000004">
    <property type="protein sequence ID" value="MET3579878.1"/>
    <property type="molecule type" value="Genomic_DNA"/>
</dbReference>
<reference evidence="1 2" key="1">
    <citation type="submission" date="2024-06" db="EMBL/GenBank/DDBJ databases">
        <title>Genomic Encyclopedia of Type Strains, Phase IV (KMG-IV): sequencing the most valuable type-strain genomes for metagenomic binning, comparative biology and taxonomic classification.</title>
        <authorList>
            <person name="Goeker M."/>
        </authorList>
    </citation>
    <scope>NUCLEOTIDE SEQUENCE [LARGE SCALE GENOMIC DNA]</scope>
    <source>
        <strain evidence="1 2">DSM 100022</strain>
    </source>
</reference>
<dbReference type="Proteomes" id="UP001549204">
    <property type="component" value="Unassembled WGS sequence"/>
</dbReference>
<evidence type="ECO:0000313" key="1">
    <source>
        <dbReference type="EMBL" id="MET3579878.1"/>
    </source>
</evidence>
<comment type="caution">
    <text evidence="1">The sequence shown here is derived from an EMBL/GenBank/DDBJ whole genome shotgun (WGS) entry which is preliminary data.</text>
</comment>
<protein>
    <submittedName>
        <fullName evidence="1">Uncharacterized protein</fullName>
    </submittedName>
</protein>
<gene>
    <name evidence="1" type="ORF">ABID19_002909</name>
</gene>
<name>A0ABV2GNL3_9HYPH</name>
<proteinExistence type="predicted"/>
<accession>A0ABV2GNL3</accession>
<evidence type="ECO:0000313" key="2">
    <source>
        <dbReference type="Proteomes" id="UP001549204"/>
    </source>
</evidence>